<gene>
    <name evidence="1" type="ORF">P8935_05895</name>
</gene>
<protein>
    <recommendedName>
        <fullName evidence="2">Phage tail protein</fullName>
    </recommendedName>
</protein>
<organism evidence="1">
    <name type="scientific">Telmatobacter sp. DSM 110680</name>
    <dbReference type="NCBI Taxonomy" id="3036704"/>
    <lineage>
        <taxon>Bacteria</taxon>
        <taxon>Pseudomonadati</taxon>
        <taxon>Acidobacteriota</taxon>
        <taxon>Terriglobia</taxon>
        <taxon>Terriglobales</taxon>
        <taxon>Acidobacteriaceae</taxon>
        <taxon>Telmatobacter</taxon>
    </lineage>
</organism>
<reference evidence="1" key="1">
    <citation type="submission" date="2023-03" db="EMBL/GenBank/DDBJ databases">
        <title>Edaphobacter sp.</title>
        <authorList>
            <person name="Huber K.J."/>
            <person name="Papendorf J."/>
            <person name="Pilke C."/>
            <person name="Bunk B."/>
            <person name="Sproeer C."/>
            <person name="Pester M."/>
        </authorList>
    </citation>
    <scope>NUCLEOTIDE SEQUENCE</scope>
    <source>
        <strain evidence="1">DSM 110680</strain>
    </source>
</reference>
<evidence type="ECO:0008006" key="2">
    <source>
        <dbReference type="Google" id="ProtNLM"/>
    </source>
</evidence>
<dbReference type="RefSeq" id="WP_348264063.1">
    <property type="nucleotide sequence ID" value="NZ_CP121196.1"/>
</dbReference>
<name>A0AAU7DP49_9BACT</name>
<dbReference type="EMBL" id="CP121196">
    <property type="protein sequence ID" value="XBH18845.1"/>
    <property type="molecule type" value="Genomic_DNA"/>
</dbReference>
<dbReference type="AlphaFoldDB" id="A0AAU7DP49"/>
<accession>A0AAU7DP49</accession>
<sequence>MSDTAPRNSVSAPQMLADALLRSVAGTSARLRVTGANPGSNQSEVGLLATTFSQVVISPVVMRKLRPTFKDGDAPRWELLVSATGVQAQVRALNLPSGQALFAMALAVTIGEQDYLIESVASNEAFGQVYLYRLSLRQAYSQSL</sequence>
<evidence type="ECO:0000313" key="1">
    <source>
        <dbReference type="EMBL" id="XBH18845.1"/>
    </source>
</evidence>
<proteinExistence type="predicted"/>